<proteinExistence type="predicted"/>
<dbReference type="Pfam" id="PF18850">
    <property type="entry name" value="LPD30"/>
    <property type="match status" value="1"/>
</dbReference>
<organism evidence="3 4">
    <name type="scientific">Sphingobium ummariense RL-3</name>
    <dbReference type="NCBI Taxonomy" id="1346791"/>
    <lineage>
        <taxon>Bacteria</taxon>
        <taxon>Pseudomonadati</taxon>
        <taxon>Pseudomonadota</taxon>
        <taxon>Alphaproteobacteria</taxon>
        <taxon>Sphingomonadales</taxon>
        <taxon>Sphingomonadaceae</taxon>
        <taxon>Sphingobium</taxon>
    </lineage>
</organism>
<evidence type="ECO:0008006" key="5">
    <source>
        <dbReference type="Google" id="ProtNLM"/>
    </source>
</evidence>
<gene>
    <name evidence="3" type="ORF">M529_03680</name>
</gene>
<feature type="domain" description="Large polyvalent protein associated" evidence="1">
    <location>
        <begin position="132"/>
        <end position="219"/>
    </location>
</feature>
<evidence type="ECO:0000313" key="4">
    <source>
        <dbReference type="Proteomes" id="UP000015523"/>
    </source>
</evidence>
<feature type="domain" description="Large polyvalent protein associated" evidence="2">
    <location>
        <begin position="1"/>
        <end position="117"/>
    </location>
</feature>
<dbReference type="eggNOG" id="ENOG5033A3G">
    <property type="taxonomic scope" value="Bacteria"/>
</dbReference>
<dbReference type="Pfam" id="PF18847">
    <property type="entry name" value="LPD29"/>
    <property type="match status" value="1"/>
</dbReference>
<dbReference type="AlphaFoldDB" id="T0IXT1"/>
<reference evidence="3 4" key="1">
    <citation type="journal article" date="2013" name="Genome Announc.">
        <title>Draft Genome Sequence of Sphingobium ummariense Strain RL-3, a Hexachlorocyclohexane-Degrading Bacterium.</title>
        <authorList>
            <person name="Kohli P."/>
            <person name="Dua A."/>
            <person name="Sangwan N."/>
            <person name="Oldach P."/>
            <person name="Khurana J.P."/>
            <person name="Lal R."/>
        </authorList>
    </citation>
    <scope>NUCLEOTIDE SEQUENCE [LARGE SCALE GENOMIC DNA]</scope>
    <source>
        <strain evidence="3 4">RL-3</strain>
    </source>
</reference>
<dbReference type="EMBL" id="AUWY01000033">
    <property type="protein sequence ID" value="EQB33585.1"/>
    <property type="molecule type" value="Genomic_DNA"/>
</dbReference>
<protein>
    <recommendedName>
        <fullName evidence="5">Large polyvalent protein associated domain-containing protein</fullName>
    </recommendedName>
</protein>
<evidence type="ECO:0000259" key="1">
    <source>
        <dbReference type="Pfam" id="PF18847"/>
    </source>
</evidence>
<dbReference type="Proteomes" id="UP000015523">
    <property type="component" value="Unassembled WGS sequence"/>
</dbReference>
<dbReference type="InterPro" id="IPR041311">
    <property type="entry name" value="LPD29"/>
</dbReference>
<comment type="caution">
    <text evidence="3">The sequence shown here is derived from an EMBL/GenBank/DDBJ whole genome shotgun (WGS) entry which is preliminary data.</text>
</comment>
<sequence length="277" mass="29983">MSITIGTRINCVLPHAGRGIVYGIHGEQQPGSVRVIGGIFHSGGAAHFDIVFDNGHISQKVPESIIRGVQWSILPEIATAEQIAEALAYSACLKAEKANAAELAAQRFAAEVERLRADPAHARLKQGDDSASGKLAAQNIRAELKAAFPGIRFGVRKAHWGSVSVTWTDGPTEKRVGEIVNKYQGGHFNGMDDIYERADSPWTSVFGGSKYVFTSREFSAEMIARAIEALFATHRGLDGIERPTPETAFRSFVAVPGEQWDLGTLIRLQAVDMEAGQ</sequence>
<keyword evidence="4" id="KW-1185">Reference proteome</keyword>
<accession>T0IXT1</accession>
<name>T0IXT1_9SPHN</name>
<evidence type="ECO:0000313" key="3">
    <source>
        <dbReference type="EMBL" id="EQB33585.1"/>
    </source>
</evidence>
<dbReference type="InterPro" id="IPR040631">
    <property type="entry name" value="LPD30"/>
</dbReference>
<evidence type="ECO:0000259" key="2">
    <source>
        <dbReference type="Pfam" id="PF18850"/>
    </source>
</evidence>
<dbReference type="PATRIC" id="fig|1346791.3.peg.713"/>